<dbReference type="NCBIfam" id="TIGR01563">
    <property type="entry name" value="gp16_SPP1"/>
    <property type="match status" value="1"/>
</dbReference>
<reference evidence="1 2" key="1">
    <citation type="journal article" date="2011" name="J. Bacteriol.">
        <title>Complete genome sequences of the chemolithoautotrophic Oligotropha carboxidovorans strains OM4 and OM5.</title>
        <authorList>
            <person name="Volland S."/>
            <person name="Rachinger M."/>
            <person name="Strittmatter A."/>
            <person name="Daniel R."/>
            <person name="Gottschalk G."/>
            <person name="Meyer O."/>
        </authorList>
    </citation>
    <scope>NUCLEOTIDE SEQUENCE [LARGE SCALE GENOMIC DNA]</scope>
    <source>
        <strain evidence="2">ATCC 49405 / DSM 1227 / KCTC 32145 / OM5</strain>
    </source>
</reference>
<dbReference type="PATRIC" id="fig|504832.7.peg.1560"/>
<evidence type="ECO:0000313" key="1">
    <source>
        <dbReference type="EMBL" id="AEI06182.1"/>
    </source>
</evidence>
<proteinExistence type="predicted"/>
<dbReference type="Proteomes" id="UP000007730">
    <property type="component" value="Chromosome"/>
</dbReference>
<dbReference type="RefSeq" id="WP_012563734.1">
    <property type="nucleotide sequence ID" value="NC_011386.1"/>
</dbReference>
<keyword evidence="2" id="KW-1185">Reference proteome</keyword>
<accession>B6JFR3</accession>
<dbReference type="EMBL" id="CP002826">
    <property type="protein sequence ID" value="AEI06182.1"/>
    <property type="molecule type" value="Genomic_DNA"/>
</dbReference>
<organism evidence="1 2">
    <name type="scientific">Afipia carboxidovorans (strain ATCC 49405 / DSM 1227 / KCTC 32145 / OM5)</name>
    <name type="common">Oligotropha carboxidovorans</name>
    <dbReference type="NCBI Taxonomy" id="504832"/>
    <lineage>
        <taxon>Bacteria</taxon>
        <taxon>Pseudomonadati</taxon>
        <taxon>Pseudomonadota</taxon>
        <taxon>Alphaproteobacteria</taxon>
        <taxon>Hyphomicrobiales</taxon>
        <taxon>Nitrobacteraceae</taxon>
        <taxon>Afipia</taxon>
    </lineage>
</organism>
<dbReference type="Gene3D" id="2.40.10.270">
    <property type="entry name" value="Bacteriophage SPP1 head-tail adaptor protein"/>
    <property type="match status" value="1"/>
</dbReference>
<dbReference type="InterPro" id="IPR008767">
    <property type="entry name" value="Phage_SPP1_head-tail_adaptor"/>
</dbReference>
<dbReference type="OrthoDB" id="7570189at2"/>
<gene>
    <name evidence="1" type="ordered locus">OCA5_c14660</name>
</gene>
<dbReference type="AlphaFoldDB" id="B6JFR3"/>
<dbReference type="KEGG" id="oca:OCAR_6596"/>
<dbReference type="InterPro" id="IPR038666">
    <property type="entry name" value="SSP1_head-tail_sf"/>
</dbReference>
<dbReference type="Pfam" id="PF05521">
    <property type="entry name" value="Phage_HCP"/>
    <property type="match status" value="1"/>
</dbReference>
<sequence>MIDPGQLRTRLVLQRPIETADDQGGVVRTWESFGNAWAKVVPRGSRYEMDADSAGATQAFTIMLRANFSLTLQHRLVDGGKIYRITAIRDARERGFIELDAELRVE</sequence>
<dbReference type="HOGENOM" id="CLU_147810_5_1_5"/>
<name>B6JFR3_AFIC5</name>
<protein>
    <submittedName>
        <fullName evidence="1">Putative head-tail adaptor protein</fullName>
    </submittedName>
</protein>
<dbReference type="KEGG" id="ocg:OCA5_c14660"/>
<dbReference type="STRING" id="504832.OCA5_c14660"/>
<dbReference type="eggNOG" id="COG5614">
    <property type="taxonomic scope" value="Bacteria"/>
</dbReference>
<evidence type="ECO:0000313" key="2">
    <source>
        <dbReference type="Proteomes" id="UP000007730"/>
    </source>
</evidence>